<comment type="caution">
    <text evidence="2">The sequence shown here is derived from an EMBL/GenBank/DDBJ whole genome shotgun (WGS) entry which is preliminary data.</text>
</comment>
<dbReference type="OrthoDB" id="9791723at2"/>
<dbReference type="eggNOG" id="COG4126">
    <property type="taxonomic scope" value="Bacteria"/>
</dbReference>
<dbReference type="InterPro" id="IPR052186">
    <property type="entry name" value="Hydantoin_racemase-like"/>
</dbReference>
<dbReference type="AlphaFoldDB" id="A0A074TCC0"/>
<dbReference type="STRING" id="1185766.SAMN05216224_1029"/>
<reference evidence="2 3" key="1">
    <citation type="submission" date="2014-03" db="EMBL/GenBank/DDBJ databases">
        <title>The draft genome sequence of Thioclava dalianensis DLFJ1-1.</title>
        <authorList>
            <person name="Lai Q."/>
            <person name="Shao Z."/>
        </authorList>
    </citation>
    <scope>NUCLEOTIDE SEQUENCE [LARGE SCALE GENOMIC DNA]</scope>
    <source>
        <strain evidence="2 3">DLFJ1-1</strain>
    </source>
</reference>
<proteinExistence type="inferred from homology"/>
<accession>A0A074TCC0</accession>
<dbReference type="PANTHER" id="PTHR28047">
    <property type="entry name" value="PROTEIN DCG1"/>
    <property type="match status" value="1"/>
</dbReference>
<comment type="similarity">
    <text evidence="1">Belongs to the HyuE racemase family.</text>
</comment>
<dbReference type="PANTHER" id="PTHR28047:SF5">
    <property type="entry name" value="PROTEIN DCG1"/>
    <property type="match status" value="1"/>
</dbReference>
<evidence type="ECO:0000256" key="1">
    <source>
        <dbReference type="ARBA" id="ARBA00038414"/>
    </source>
</evidence>
<dbReference type="InterPro" id="IPR015942">
    <property type="entry name" value="Asp/Glu/hydantoin_racemase"/>
</dbReference>
<dbReference type="RefSeq" id="WP_038066606.1">
    <property type="nucleotide sequence ID" value="NZ_FOVB01000002.1"/>
</dbReference>
<keyword evidence="3" id="KW-1185">Reference proteome</keyword>
<evidence type="ECO:0000313" key="2">
    <source>
        <dbReference type="EMBL" id="KEP69436.1"/>
    </source>
</evidence>
<evidence type="ECO:0000313" key="3">
    <source>
        <dbReference type="Proteomes" id="UP000027725"/>
    </source>
</evidence>
<organism evidence="2 3">
    <name type="scientific">Thioclava dalianensis</name>
    <dbReference type="NCBI Taxonomy" id="1185766"/>
    <lineage>
        <taxon>Bacteria</taxon>
        <taxon>Pseudomonadati</taxon>
        <taxon>Pseudomonadota</taxon>
        <taxon>Alphaproteobacteria</taxon>
        <taxon>Rhodobacterales</taxon>
        <taxon>Paracoccaceae</taxon>
        <taxon>Thioclava</taxon>
    </lineage>
</organism>
<gene>
    <name evidence="2" type="ORF">DL1_04275</name>
</gene>
<dbReference type="Proteomes" id="UP000027725">
    <property type="component" value="Unassembled WGS sequence"/>
</dbReference>
<dbReference type="GO" id="GO:0047661">
    <property type="term" value="F:amino-acid racemase activity"/>
    <property type="evidence" value="ECO:0007669"/>
    <property type="project" value="InterPro"/>
</dbReference>
<dbReference type="Pfam" id="PF01177">
    <property type="entry name" value="Asp_Glu_race"/>
    <property type="match status" value="1"/>
</dbReference>
<dbReference type="InterPro" id="IPR053714">
    <property type="entry name" value="Iso_Racemase_Enz_sf"/>
</dbReference>
<dbReference type="EMBL" id="JHEH01000014">
    <property type="protein sequence ID" value="KEP69436.1"/>
    <property type="molecule type" value="Genomic_DNA"/>
</dbReference>
<sequence>MRLLLVNPNMTVAMTERMTGLATDLADGRAQIVPLTAPRGFPYIASRAEAQIAGALALEMIAEHSAGADGAIIAAFGDPGLVAARELFDFPVVGMSEAAMMTAALLGDRFSVITFSPEMTRWYEDSIATSGLQSRSCGVRAAQLSSGNVATAREETRAQLIALARASCEEDGADVIILGGAPLAGLAAEIAAEVPALVVDPISAATAQVMALATLKSGLNYTERRNRPCAKPSVGLSAPLRAIIAQGAI</sequence>
<name>A0A074TCC0_9RHOB</name>
<dbReference type="Gene3D" id="3.40.50.12500">
    <property type="match status" value="1"/>
</dbReference>
<protein>
    <submittedName>
        <fullName evidence="2">Asp/Glu/hydantoin racemase</fullName>
    </submittedName>
</protein>